<dbReference type="RefSeq" id="WP_151096283.1">
    <property type="nucleotide sequence ID" value="NZ_CP071520.1"/>
</dbReference>
<dbReference type="AlphaFoldDB" id="A0AAJ4MPN4"/>
<dbReference type="EMBL" id="CP071520">
    <property type="protein sequence ID" value="QSX94777.1"/>
    <property type="molecule type" value="Genomic_DNA"/>
</dbReference>
<protein>
    <submittedName>
        <fullName evidence="2">Uncharacterized protein</fullName>
    </submittedName>
</protein>
<evidence type="ECO:0000313" key="3">
    <source>
        <dbReference type="Proteomes" id="UP000662821"/>
    </source>
</evidence>
<evidence type="ECO:0000256" key="1">
    <source>
        <dbReference type="SAM" id="MobiDB-lite"/>
    </source>
</evidence>
<reference evidence="2 3" key="1">
    <citation type="submission" date="2021-03" db="EMBL/GenBank/DDBJ databases">
        <title>Draft genome sequence of Janthinobacterium sp. strain PLB02 isolated from infected primmorphs (Lubomirskia baicalensis).</title>
        <authorList>
            <person name="Chernogor L.I."/>
            <person name="Belikov S.I."/>
            <person name="Petrushin I.S."/>
        </authorList>
    </citation>
    <scope>NUCLEOTIDE SEQUENCE [LARGE SCALE GENOMIC DNA]</scope>
    <source>
        <strain evidence="2 3">PLB02</strain>
    </source>
</reference>
<proteinExistence type="predicted"/>
<accession>A0AAJ4MPN4</accession>
<evidence type="ECO:0000313" key="2">
    <source>
        <dbReference type="EMBL" id="QSX94777.1"/>
    </source>
</evidence>
<gene>
    <name evidence="2" type="ORF">J3P46_18910</name>
</gene>
<feature type="region of interest" description="Disordered" evidence="1">
    <location>
        <begin position="1"/>
        <end position="20"/>
    </location>
</feature>
<organism evidence="2 3">
    <name type="scientific">Janthinobacterium lividum</name>
    <dbReference type="NCBI Taxonomy" id="29581"/>
    <lineage>
        <taxon>Bacteria</taxon>
        <taxon>Pseudomonadati</taxon>
        <taxon>Pseudomonadota</taxon>
        <taxon>Betaproteobacteria</taxon>
        <taxon>Burkholderiales</taxon>
        <taxon>Oxalobacteraceae</taxon>
        <taxon>Janthinobacterium</taxon>
    </lineage>
</organism>
<dbReference type="Proteomes" id="UP000662821">
    <property type="component" value="Chromosome"/>
</dbReference>
<sequence length="605" mass="64785">MQKKIASTEPHTTTASEEGRELNAIPLSLDINVPKGLTWLDDTLSGIDLYDKGFIRRPSLFFDPSATSSLGLGTLKHPYFTQAQLMLVINGNMSGQVLGMKRGTTLRVTGPMGLQLDVYGSPGKPFTICPYGDAEALPIITSGAVVLNWTLVDGAANIWSYPMGAIEHDCWQNEVRLWKKTFAGSAAASLITEGSSAYVNGILYVRPYGGEDPRLGQMEVSSSQHGIMINYSNVPHTGHIHVCGLDVRKARNVSISVTPPTSGVVDAIVSVTDISLVGCRATQAGADGPVLASDGIAIIGLSDAIRLKGGYVAGNRIDDVLNNAIEYSCTSGLIVEKNNSSNCGGNSIVELWSSNDNSIIRYNYGYYSTTRDRRHLAYASGGIWFANNYHSAGSLANNDTTNTRNFDNVAHHNMIVLPGLRGVRISGGKGLSVYQNTIYYDEALTDPAGKQQCTALYVDGTAADGFVNFSNNLVYFKRDPLVARFPRMVNLNPGAGRPTGDRNIYFTEGSGMSGDGFYTGADGTTNNIVTYKARMAGSSFDQNSIFGPHFIGSNATVANMGMHDESMRIVSAGHVGKVVANIGRRYFDGQPYAPDNATIGALSGR</sequence>
<name>A0AAJ4MPN4_9BURK</name>